<feature type="transmembrane region" description="Helical" evidence="6">
    <location>
        <begin position="33"/>
        <end position="55"/>
    </location>
</feature>
<accession>A0A5J5EZJ9</accession>
<dbReference type="InterPro" id="IPR002293">
    <property type="entry name" value="AA/rel_permease1"/>
</dbReference>
<evidence type="ECO:0000313" key="7">
    <source>
        <dbReference type="EMBL" id="KAA8907841.1"/>
    </source>
</evidence>
<dbReference type="OrthoDB" id="4476201at2759"/>
<dbReference type="AlphaFoldDB" id="A0A5J5EZJ9"/>
<dbReference type="InParanoid" id="A0A5J5EZJ9"/>
<feature type="transmembrane region" description="Helical" evidence="6">
    <location>
        <begin position="465"/>
        <end position="485"/>
    </location>
</feature>
<comment type="subcellular location">
    <subcellularLocation>
        <location evidence="1">Membrane</location>
        <topology evidence="1">Multi-pass membrane protein</topology>
    </subcellularLocation>
</comment>
<evidence type="ECO:0000256" key="3">
    <source>
        <dbReference type="ARBA" id="ARBA00022692"/>
    </source>
</evidence>
<feature type="transmembrane region" description="Helical" evidence="6">
    <location>
        <begin position="362"/>
        <end position="382"/>
    </location>
</feature>
<comment type="caution">
    <text evidence="7">The sequence shown here is derived from an EMBL/GenBank/DDBJ whole genome shotgun (WGS) entry which is preliminary data.</text>
</comment>
<dbReference type="Pfam" id="PF13520">
    <property type="entry name" value="AA_permease_2"/>
    <property type="match status" value="1"/>
</dbReference>
<evidence type="ECO:0000256" key="2">
    <source>
        <dbReference type="ARBA" id="ARBA00022448"/>
    </source>
</evidence>
<dbReference type="PIRSF" id="PIRSF006060">
    <property type="entry name" value="AA_transporter"/>
    <property type="match status" value="1"/>
</dbReference>
<protein>
    <submittedName>
        <fullName evidence="7">Amino acid permease</fullName>
    </submittedName>
</protein>
<organism evidence="7 8">
    <name type="scientific">Sphaerosporella brunnea</name>
    <dbReference type="NCBI Taxonomy" id="1250544"/>
    <lineage>
        <taxon>Eukaryota</taxon>
        <taxon>Fungi</taxon>
        <taxon>Dikarya</taxon>
        <taxon>Ascomycota</taxon>
        <taxon>Pezizomycotina</taxon>
        <taxon>Pezizomycetes</taxon>
        <taxon>Pezizales</taxon>
        <taxon>Pyronemataceae</taxon>
        <taxon>Sphaerosporella</taxon>
    </lineage>
</organism>
<feature type="transmembrane region" description="Helical" evidence="6">
    <location>
        <begin position="264"/>
        <end position="286"/>
    </location>
</feature>
<feature type="transmembrane region" description="Helical" evidence="6">
    <location>
        <begin position="94"/>
        <end position="112"/>
    </location>
</feature>
<dbReference type="PANTHER" id="PTHR45649">
    <property type="entry name" value="AMINO-ACID PERMEASE BAT1"/>
    <property type="match status" value="1"/>
</dbReference>
<feature type="transmembrane region" description="Helical" evidence="6">
    <location>
        <begin position="156"/>
        <end position="177"/>
    </location>
</feature>
<reference evidence="7 8" key="1">
    <citation type="submission" date="2019-09" db="EMBL/GenBank/DDBJ databases">
        <title>Draft genome of the ectomycorrhizal ascomycete Sphaerosporella brunnea.</title>
        <authorList>
            <consortium name="DOE Joint Genome Institute"/>
            <person name="Benucci G.M."/>
            <person name="Marozzi G."/>
            <person name="Antonielli L."/>
            <person name="Sanchez S."/>
            <person name="Marco P."/>
            <person name="Wang X."/>
            <person name="Falini L.B."/>
            <person name="Barry K."/>
            <person name="Haridas S."/>
            <person name="Lipzen A."/>
            <person name="Labutti K."/>
            <person name="Grigoriev I.V."/>
            <person name="Murat C."/>
            <person name="Martin F."/>
            <person name="Albertini E."/>
            <person name="Donnini D."/>
            <person name="Bonito G."/>
        </authorList>
    </citation>
    <scope>NUCLEOTIDE SEQUENCE [LARGE SCALE GENOMIC DNA]</scope>
    <source>
        <strain evidence="7 8">Sb_GMNB300</strain>
    </source>
</reference>
<dbReference type="Gene3D" id="1.20.1740.10">
    <property type="entry name" value="Amino acid/polyamine transporter I"/>
    <property type="match status" value="1"/>
</dbReference>
<keyword evidence="5 6" id="KW-0472">Membrane</keyword>
<name>A0A5J5EZJ9_9PEZI</name>
<dbReference type="PANTHER" id="PTHR45649:SF14">
    <property type="entry name" value="GABA PERMEASE"/>
    <property type="match status" value="1"/>
</dbReference>
<keyword evidence="2" id="KW-0813">Transport</keyword>
<evidence type="ECO:0000256" key="1">
    <source>
        <dbReference type="ARBA" id="ARBA00004141"/>
    </source>
</evidence>
<feature type="transmembrane region" description="Helical" evidence="6">
    <location>
        <begin position="184"/>
        <end position="203"/>
    </location>
</feature>
<gene>
    <name evidence="7" type="ORF">FN846DRAFT_946485</name>
</gene>
<keyword evidence="4 6" id="KW-1133">Transmembrane helix</keyword>
<proteinExistence type="predicted"/>
<dbReference type="GO" id="GO:0016020">
    <property type="term" value="C:membrane"/>
    <property type="evidence" value="ECO:0007669"/>
    <property type="project" value="UniProtKB-SubCell"/>
</dbReference>
<feature type="transmembrane region" description="Helical" evidence="6">
    <location>
        <begin position="431"/>
        <end position="453"/>
    </location>
</feature>
<feature type="transmembrane region" description="Helical" evidence="6">
    <location>
        <begin position="223"/>
        <end position="243"/>
    </location>
</feature>
<evidence type="ECO:0000313" key="8">
    <source>
        <dbReference type="Proteomes" id="UP000326924"/>
    </source>
</evidence>
<feature type="transmembrane region" description="Helical" evidence="6">
    <location>
        <begin position="314"/>
        <end position="341"/>
    </location>
</feature>
<keyword evidence="3 6" id="KW-0812">Transmembrane</keyword>
<feature type="transmembrane region" description="Helical" evidence="6">
    <location>
        <begin position="388"/>
        <end position="411"/>
    </location>
</feature>
<evidence type="ECO:0000256" key="4">
    <source>
        <dbReference type="ARBA" id="ARBA00022989"/>
    </source>
</evidence>
<evidence type="ECO:0000256" key="6">
    <source>
        <dbReference type="SAM" id="Phobius"/>
    </source>
</evidence>
<evidence type="ECO:0000256" key="5">
    <source>
        <dbReference type="ARBA" id="ARBA00023136"/>
    </source>
</evidence>
<dbReference type="Proteomes" id="UP000326924">
    <property type="component" value="Unassembled WGS sequence"/>
</dbReference>
<feature type="transmembrane region" description="Helical" evidence="6">
    <location>
        <begin position="119"/>
        <end position="144"/>
    </location>
</feature>
<dbReference type="EMBL" id="VXIS01000075">
    <property type="protein sequence ID" value="KAA8907841.1"/>
    <property type="molecule type" value="Genomic_DNA"/>
</dbReference>
<sequence>MSESSDSHLADDAQVQKLGYEQELQRNHNRWSLLGFAFIILNTWTGMSASLSLALPLGGPSVVLWGLLVSSIGNGCLALSMAEFASAYPIAAGQYYWVAILSNPEWASLLSWMCGWINVIGWVFLIGLANSFSAFMIGGIAAMMNPGYVPKDWHYFLVYLALIVPIFCINAFGNALLPLLNKTALVWSLLGFVVISITALACATPDFQTASFVFGGVINSTQWPTGLAWMIGLLQGTLSLVGYDAPSHLAEEIPNPSKNVPRTMVGSVIIGTFSGFLFCIALLFAIQDIDKVLTAPEGPVLHILSVATGSRGAAVALIIFPLFCLVLGTTAIMTTASRLVWAFARDGGLPLSPWLSQVQRRLGVPLNALISTLGVVVLYGLLFFAGQAALNALVGASVVSSLLSYAFPVAVNMAGGRKRLPKDRPFRMYELVAWVVNAIGVGFTLLTTVLFCLPPAGPAVGRQTFNYTVVAFGLVLVVALGDYLLDGKRRYKGPRIPVTNSK</sequence>
<feature type="transmembrane region" description="Helical" evidence="6">
    <location>
        <begin position="62"/>
        <end position="82"/>
    </location>
</feature>
<dbReference type="GO" id="GO:0022857">
    <property type="term" value="F:transmembrane transporter activity"/>
    <property type="evidence" value="ECO:0007669"/>
    <property type="project" value="InterPro"/>
</dbReference>
<keyword evidence="8" id="KW-1185">Reference proteome</keyword>